<organism evidence="1">
    <name type="scientific">viral metagenome</name>
    <dbReference type="NCBI Taxonomy" id="1070528"/>
    <lineage>
        <taxon>unclassified sequences</taxon>
        <taxon>metagenomes</taxon>
        <taxon>organismal metagenomes</taxon>
    </lineage>
</organism>
<gene>
    <name evidence="1" type="ORF">MM415B05536_0007</name>
</gene>
<sequence>MFNEAIIRGAVQIANARIKKRFPLMEEPVKEWMIEEWLLAAKELLERCNDYQMKNTTS</sequence>
<evidence type="ECO:0000313" key="1">
    <source>
        <dbReference type="EMBL" id="QJA95233.1"/>
    </source>
</evidence>
<accession>A0A6M3LL32</accession>
<protein>
    <submittedName>
        <fullName evidence="1">Uncharacterized protein</fullName>
    </submittedName>
</protein>
<name>A0A6M3LL32_9ZZZZ</name>
<proteinExistence type="predicted"/>
<dbReference type="EMBL" id="MT143297">
    <property type="protein sequence ID" value="QJA95233.1"/>
    <property type="molecule type" value="Genomic_DNA"/>
</dbReference>
<reference evidence="1" key="1">
    <citation type="submission" date="2020-03" db="EMBL/GenBank/DDBJ databases">
        <title>The deep terrestrial virosphere.</title>
        <authorList>
            <person name="Holmfeldt K."/>
            <person name="Nilsson E."/>
            <person name="Simone D."/>
            <person name="Lopez-Fernandez M."/>
            <person name="Wu X."/>
            <person name="de Brujin I."/>
            <person name="Lundin D."/>
            <person name="Andersson A."/>
            <person name="Bertilsson S."/>
            <person name="Dopson M."/>
        </authorList>
    </citation>
    <scope>NUCLEOTIDE SEQUENCE</scope>
    <source>
        <strain evidence="1">MM415B05536</strain>
    </source>
</reference>
<dbReference type="AlphaFoldDB" id="A0A6M3LL32"/>